<dbReference type="EnsemblPlants" id="Solyc08g068140.3.1">
    <property type="protein sequence ID" value="Solyc08g068140.3.1"/>
    <property type="gene ID" value="Solyc08g068140.3"/>
</dbReference>
<evidence type="ECO:0000313" key="2">
    <source>
        <dbReference type="Proteomes" id="UP000004994"/>
    </source>
</evidence>
<dbReference type="InParanoid" id="A0A3Q7HPG0"/>
<reference evidence="1" key="1">
    <citation type="journal article" date="2012" name="Nature">
        <title>The tomato genome sequence provides insights into fleshy fruit evolution.</title>
        <authorList>
            <consortium name="Tomato Genome Consortium"/>
        </authorList>
    </citation>
    <scope>NUCLEOTIDE SEQUENCE [LARGE SCALE GENOMIC DNA]</scope>
    <source>
        <strain evidence="1">cv. Heinz 1706</strain>
    </source>
</reference>
<sequence>MELYHNQYYVFTIFSAANLSPEVYWRVKFPNTPMPTPIKDALHINGKILLKIFQYVSY</sequence>
<organism evidence="1">
    <name type="scientific">Solanum lycopersicum</name>
    <name type="common">Tomato</name>
    <name type="synonym">Lycopersicon esculentum</name>
    <dbReference type="NCBI Taxonomy" id="4081"/>
    <lineage>
        <taxon>Eukaryota</taxon>
        <taxon>Viridiplantae</taxon>
        <taxon>Streptophyta</taxon>
        <taxon>Embryophyta</taxon>
        <taxon>Tracheophyta</taxon>
        <taxon>Spermatophyta</taxon>
        <taxon>Magnoliopsida</taxon>
        <taxon>eudicotyledons</taxon>
        <taxon>Gunneridae</taxon>
        <taxon>Pentapetalae</taxon>
        <taxon>asterids</taxon>
        <taxon>lamiids</taxon>
        <taxon>Solanales</taxon>
        <taxon>Solanaceae</taxon>
        <taxon>Solanoideae</taxon>
        <taxon>Solaneae</taxon>
        <taxon>Solanum</taxon>
        <taxon>Solanum subgen. Lycopersicon</taxon>
    </lineage>
</organism>
<reference evidence="1" key="2">
    <citation type="submission" date="2019-01" db="UniProtKB">
        <authorList>
            <consortium name="EnsemblPlants"/>
        </authorList>
    </citation>
    <scope>IDENTIFICATION</scope>
    <source>
        <strain evidence="1">cv. Heinz 1706</strain>
    </source>
</reference>
<dbReference type="Proteomes" id="UP000004994">
    <property type="component" value="Chromosome 8"/>
</dbReference>
<dbReference type="AlphaFoldDB" id="A0A3Q7HPG0"/>
<name>A0A3Q7HPG0_SOLLC</name>
<evidence type="ECO:0000313" key="1">
    <source>
        <dbReference type="EnsemblPlants" id="Solyc08g068140.3.1"/>
    </source>
</evidence>
<dbReference type="Gramene" id="Solyc08g068140.3.1">
    <property type="protein sequence ID" value="Solyc08g068140.3.1"/>
    <property type="gene ID" value="Solyc08g068140.3"/>
</dbReference>
<accession>A0A3Q7HPG0</accession>
<keyword evidence="2" id="KW-1185">Reference proteome</keyword>
<protein>
    <submittedName>
        <fullName evidence="1">Uncharacterized protein</fullName>
    </submittedName>
</protein>
<proteinExistence type="predicted"/>